<evidence type="ECO:0000313" key="4">
    <source>
        <dbReference type="EMBL" id="MCJ8147466.1"/>
    </source>
</evidence>
<dbReference type="InterPro" id="IPR003018">
    <property type="entry name" value="GAF"/>
</dbReference>
<dbReference type="GO" id="GO:0052621">
    <property type="term" value="F:diguanylate cyclase activity"/>
    <property type="evidence" value="ECO:0007669"/>
    <property type="project" value="UniProtKB-EC"/>
</dbReference>
<name>A0A9X1WYS3_9GAMM</name>
<dbReference type="Gene3D" id="3.30.450.40">
    <property type="match status" value="1"/>
</dbReference>
<dbReference type="NCBIfam" id="TIGR00254">
    <property type="entry name" value="GGDEF"/>
    <property type="match status" value="1"/>
</dbReference>
<dbReference type="SMART" id="SM00267">
    <property type="entry name" value="GGDEF"/>
    <property type="match status" value="1"/>
</dbReference>
<comment type="caution">
    <text evidence="4">The sequence shown here is derived from an EMBL/GenBank/DDBJ whole genome shotgun (WGS) entry which is preliminary data.</text>
</comment>
<dbReference type="InterPro" id="IPR029787">
    <property type="entry name" value="Nucleotide_cyclase"/>
</dbReference>
<dbReference type="Proteomes" id="UP001139701">
    <property type="component" value="Unassembled WGS sequence"/>
</dbReference>
<dbReference type="RefSeq" id="WP_241573735.1">
    <property type="nucleotide sequence ID" value="NZ_JAKUML010000024.1"/>
</dbReference>
<evidence type="ECO:0000313" key="5">
    <source>
        <dbReference type="Proteomes" id="UP001139701"/>
    </source>
</evidence>
<evidence type="ECO:0000256" key="1">
    <source>
        <dbReference type="ARBA" id="ARBA00012528"/>
    </source>
</evidence>
<dbReference type="SUPFAM" id="SSF55781">
    <property type="entry name" value="GAF domain-like"/>
    <property type="match status" value="1"/>
</dbReference>
<sequence>MDVHGFKNFQEVGQSVLKFLHARFGFDLWMITRVEDKDWIVLQSEDYAYDVKPGHVFCWEDSFCSHMVKGKAPRIAPRSEEIPLYANAPIAQQVPIKAYIGQPLYHEDGSIFGTICAIDPQPQPKSLLDEAPLIEQMAALLSYILQAEIRASAQLRQVERLQVEALTDHLTSLVNRRGWDHVIDAEEARCKLYGHPVAIIIIDLNDLKITNDLFGHSAGDELLQATAKVLKASISDQHMIARLGGDEFAILCVDTVLVDAEKICQHLEDALNHANISAALGMAMRDPSRGLLHAAQQADLNMYQTKKEKIQS</sequence>
<reference evidence="4" key="1">
    <citation type="submission" date="2022-02" db="EMBL/GenBank/DDBJ databases">
        <title>Acinetobacter A3.8 sp. nov., isolated from Sediment (Zhairuo Island).</title>
        <authorList>
            <person name="Zheng K."/>
        </authorList>
    </citation>
    <scope>NUCLEOTIDE SEQUENCE</scope>
    <source>
        <strain evidence="4">A3.8</strain>
    </source>
</reference>
<dbReference type="InterPro" id="IPR000160">
    <property type="entry name" value="GGDEF_dom"/>
</dbReference>
<dbReference type="SUPFAM" id="SSF55073">
    <property type="entry name" value="Nucleotide cyclase"/>
    <property type="match status" value="1"/>
</dbReference>
<dbReference type="PROSITE" id="PS50887">
    <property type="entry name" value="GGDEF"/>
    <property type="match status" value="1"/>
</dbReference>
<dbReference type="Pfam" id="PF00990">
    <property type="entry name" value="GGDEF"/>
    <property type="match status" value="1"/>
</dbReference>
<comment type="catalytic activity">
    <reaction evidence="2">
        <text>2 GTP = 3',3'-c-di-GMP + 2 diphosphate</text>
        <dbReference type="Rhea" id="RHEA:24898"/>
        <dbReference type="ChEBI" id="CHEBI:33019"/>
        <dbReference type="ChEBI" id="CHEBI:37565"/>
        <dbReference type="ChEBI" id="CHEBI:58805"/>
        <dbReference type="EC" id="2.7.7.65"/>
    </reaction>
</comment>
<dbReference type="InterPro" id="IPR050469">
    <property type="entry name" value="Diguanylate_Cyclase"/>
</dbReference>
<dbReference type="AlphaFoldDB" id="A0A9X1WYS3"/>
<dbReference type="PANTHER" id="PTHR45138">
    <property type="entry name" value="REGULATORY COMPONENTS OF SENSORY TRANSDUCTION SYSTEM"/>
    <property type="match status" value="1"/>
</dbReference>
<dbReference type="InterPro" id="IPR043128">
    <property type="entry name" value="Rev_trsase/Diguanyl_cyclase"/>
</dbReference>
<dbReference type="SMART" id="SM00065">
    <property type="entry name" value="GAF"/>
    <property type="match status" value="1"/>
</dbReference>
<keyword evidence="5" id="KW-1185">Reference proteome</keyword>
<protein>
    <recommendedName>
        <fullName evidence="1">diguanylate cyclase</fullName>
        <ecNumber evidence="1">2.7.7.65</ecNumber>
    </recommendedName>
</protein>
<proteinExistence type="predicted"/>
<feature type="domain" description="GGDEF" evidence="3">
    <location>
        <begin position="195"/>
        <end position="312"/>
    </location>
</feature>
<organism evidence="4 5">
    <name type="scientific">Acinetobacter sedimenti</name>
    <dbReference type="NCBI Taxonomy" id="2919922"/>
    <lineage>
        <taxon>Bacteria</taxon>
        <taxon>Pseudomonadati</taxon>
        <taxon>Pseudomonadota</taxon>
        <taxon>Gammaproteobacteria</taxon>
        <taxon>Moraxellales</taxon>
        <taxon>Moraxellaceae</taxon>
        <taxon>Acinetobacter</taxon>
    </lineage>
</organism>
<dbReference type="EC" id="2.7.7.65" evidence="1"/>
<dbReference type="Pfam" id="PF01590">
    <property type="entry name" value="GAF"/>
    <property type="match status" value="1"/>
</dbReference>
<accession>A0A9X1WYS3</accession>
<gene>
    <name evidence="4" type="ORF">MKI79_11330</name>
</gene>
<evidence type="ECO:0000259" key="3">
    <source>
        <dbReference type="PROSITE" id="PS50887"/>
    </source>
</evidence>
<dbReference type="CDD" id="cd01949">
    <property type="entry name" value="GGDEF"/>
    <property type="match status" value="1"/>
</dbReference>
<dbReference type="EMBL" id="JAKUML010000024">
    <property type="protein sequence ID" value="MCJ8147466.1"/>
    <property type="molecule type" value="Genomic_DNA"/>
</dbReference>
<dbReference type="Gene3D" id="3.30.70.270">
    <property type="match status" value="1"/>
</dbReference>
<evidence type="ECO:0000256" key="2">
    <source>
        <dbReference type="ARBA" id="ARBA00034247"/>
    </source>
</evidence>
<dbReference type="InterPro" id="IPR029016">
    <property type="entry name" value="GAF-like_dom_sf"/>
</dbReference>
<dbReference type="PANTHER" id="PTHR45138:SF9">
    <property type="entry name" value="DIGUANYLATE CYCLASE DGCM-RELATED"/>
    <property type="match status" value="1"/>
</dbReference>